<evidence type="ECO:0000256" key="2">
    <source>
        <dbReference type="ARBA" id="ARBA00011738"/>
    </source>
</evidence>
<dbReference type="NCBIfam" id="TIGR00442">
    <property type="entry name" value="hisS"/>
    <property type="match status" value="1"/>
</dbReference>
<dbReference type="InterPro" id="IPR006195">
    <property type="entry name" value="aa-tRNA-synth_II"/>
</dbReference>
<dbReference type="Pfam" id="PF03129">
    <property type="entry name" value="HGTP_anticodon"/>
    <property type="match status" value="1"/>
</dbReference>
<evidence type="ECO:0000256" key="7">
    <source>
        <dbReference type="ARBA" id="ARBA00022917"/>
    </source>
</evidence>
<keyword evidence="7 10" id="KW-0648">Protein biosynthesis</keyword>
<dbReference type="SUPFAM" id="SSF52954">
    <property type="entry name" value="Class II aaRS ABD-related"/>
    <property type="match status" value="1"/>
</dbReference>
<dbReference type="InterPro" id="IPR004516">
    <property type="entry name" value="HisRS/HisZ"/>
</dbReference>
<dbReference type="GO" id="GO:0006427">
    <property type="term" value="P:histidyl-tRNA aminoacylation"/>
    <property type="evidence" value="ECO:0007669"/>
    <property type="project" value="UniProtKB-UniRule"/>
</dbReference>
<dbReference type="InterPro" id="IPR015807">
    <property type="entry name" value="His-tRNA-ligase"/>
</dbReference>
<feature type="binding site" evidence="11">
    <location>
        <begin position="109"/>
        <end position="111"/>
    </location>
    <ligand>
        <name>L-histidine</name>
        <dbReference type="ChEBI" id="CHEBI:57595"/>
    </ligand>
</feature>
<dbReference type="HAMAP" id="MF_00127">
    <property type="entry name" value="His_tRNA_synth"/>
    <property type="match status" value="1"/>
</dbReference>
<protein>
    <recommendedName>
        <fullName evidence="10">Histidine--tRNA ligase</fullName>
        <ecNumber evidence="10">6.1.1.21</ecNumber>
    </recommendedName>
    <alternativeName>
        <fullName evidence="10">Histidyl-tRNA synthetase</fullName>
        <shortName evidence="10">HisRS</shortName>
    </alternativeName>
</protein>
<proteinExistence type="inferred from homology"/>
<evidence type="ECO:0000256" key="6">
    <source>
        <dbReference type="ARBA" id="ARBA00022840"/>
    </source>
</evidence>
<keyword evidence="4 10" id="KW-0436">Ligase</keyword>
<sequence length="471" mass="51268">MPPGCEKVKRKAAGLVASPLLCRLAIMSKKPAAIRGTNDFIAEDAARFDQVVETFRRVARLYNFNSVHVPVFEHTGVFARSLGETTDVVAKEMYTFEDRSGDSVTLRPEFTAGIARAYISNGWQQHGQMKLAAWGPCFRYERPQKGRFRQFHQLDAEMLAAPDPMADVEILAFGQQLLEELGIAKSVTLRLNTLGDPESREAWQTALLSHFRAHEPELSADSRDRLARNPLRILDSKDAADRAIVADAPVIDDYLSSEAGAWFAAVQEGLSAAGIAFERDARLVRGLDYYRHTAFEFVTDALGAQGTVLGGGRYDGLIEAMGGPPTPAIGWAAGIERLALLLPGAAGGKVDVAFIPMDREAELVGVRLLGALRSGGGISAETFARGNMKKRMQRADASGARLALILGEDERARRRVQVKDLAAGDQTALAYGDIGFIGGYMAELRLREMEGEGAEMPPFSAWLPATMLTTR</sequence>
<keyword evidence="6 10" id="KW-0067">ATP-binding</keyword>
<evidence type="ECO:0000256" key="4">
    <source>
        <dbReference type="ARBA" id="ARBA00022598"/>
    </source>
</evidence>
<dbReference type="PANTHER" id="PTHR43707:SF1">
    <property type="entry name" value="HISTIDINE--TRNA LIGASE, MITOCHONDRIAL-RELATED"/>
    <property type="match status" value="1"/>
</dbReference>
<feature type="binding site" evidence="11">
    <location>
        <position position="285"/>
    </location>
    <ligand>
        <name>L-histidine</name>
        <dbReference type="ChEBI" id="CHEBI:57595"/>
    </ligand>
</feature>
<dbReference type="EC" id="6.1.1.21" evidence="10"/>
<dbReference type="AlphaFoldDB" id="M2U3E1"/>
<name>M2U3E1_9SPHN</name>
<accession>M2U3E1</accession>
<comment type="subunit">
    <text evidence="2 10">Homodimer.</text>
</comment>
<dbReference type="Proteomes" id="UP000011717">
    <property type="component" value="Unassembled WGS sequence"/>
</dbReference>
<keyword evidence="8 10" id="KW-0030">Aminoacyl-tRNA synthetase</keyword>
<dbReference type="PATRIC" id="fig|1234595.3.peg.2260"/>
<evidence type="ECO:0000256" key="1">
    <source>
        <dbReference type="ARBA" id="ARBA00008226"/>
    </source>
</evidence>
<dbReference type="SUPFAM" id="SSF55681">
    <property type="entry name" value="Class II aaRS and biotin synthetases"/>
    <property type="match status" value="1"/>
</dbReference>
<dbReference type="InterPro" id="IPR045864">
    <property type="entry name" value="aa-tRNA-synth_II/BPL/LPL"/>
</dbReference>
<feature type="binding site" evidence="11">
    <location>
        <position position="153"/>
    </location>
    <ligand>
        <name>L-histidine</name>
        <dbReference type="ChEBI" id="CHEBI:57595"/>
    </ligand>
</feature>
<dbReference type="CDD" id="cd00859">
    <property type="entry name" value="HisRS_anticodon"/>
    <property type="match status" value="1"/>
</dbReference>
<dbReference type="Gene3D" id="3.30.930.10">
    <property type="entry name" value="Bira Bifunctional Protein, Domain 2"/>
    <property type="match status" value="1"/>
</dbReference>
<evidence type="ECO:0000256" key="10">
    <source>
        <dbReference type="HAMAP-Rule" id="MF_00127"/>
    </source>
</evidence>
<dbReference type="EMBL" id="AMRV01000007">
    <property type="protein sequence ID" value="EMD82537.1"/>
    <property type="molecule type" value="Genomic_DNA"/>
</dbReference>
<evidence type="ECO:0000313" key="14">
    <source>
        <dbReference type="Proteomes" id="UP000011717"/>
    </source>
</evidence>
<evidence type="ECO:0000256" key="9">
    <source>
        <dbReference type="ARBA" id="ARBA00047639"/>
    </source>
</evidence>
<keyword evidence="14" id="KW-1185">Reference proteome</keyword>
<feature type="domain" description="Aminoacyl-transfer RNA synthetases class-II family profile" evidence="12">
    <location>
        <begin position="51"/>
        <end position="356"/>
    </location>
</feature>
<evidence type="ECO:0000256" key="8">
    <source>
        <dbReference type="ARBA" id="ARBA00023146"/>
    </source>
</evidence>
<feature type="binding site" evidence="11">
    <location>
        <begin position="289"/>
        <end position="290"/>
    </location>
    <ligand>
        <name>L-histidine</name>
        <dbReference type="ChEBI" id="CHEBI:57595"/>
    </ligand>
</feature>
<dbReference type="PIRSF" id="PIRSF001549">
    <property type="entry name" value="His-tRNA_synth"/>
    <property type="match status" value="1"/>
</dbReference>
<evidence type="ECO:0000256" key="3">
    <source>
        <dbReference type="ARBA" id="ARBA00022490"/>
    </source>
</evidence>
<evidence type="ECO:0000256" key="5">
    <source>
        <dbReference type="ARBA" id="ARBA00022741"/>
    </source>
</evidence>
<dbReference type="GO" id="GO:0005737">
    <property type="term" value="C:cytoplasm"/>
    <property type="evidence" value="ECO:0007669"/>
    <property type="project" value="UniProtKB-SubCell"/>
</dbReference>
<dbReference type="CDD" id="cd00773">
    <property type="entry name" value="HisRS-like_core"/>
    <property type="match status" value="1"/>
</dbReference>
<dbReference type="PANTHER" id="PTHR43707">
    <property type="entry name" value="HISTIDYL-TRNA SYNTHETASE"/>
    <property type="match status" value="1"/>
</dbReference>
<dbReference type="InterPro" id="IPR041715">
    <property type="entry name" value="HisRS-like_core"/>
</dbReference>
<comment type="catalytic activity">
    <reaction evidence="9 10">
        <text>tRNA(His) + L-histidine + ATP = L-histidyl-tRNA(His) + AMP + diphosphate + H(+)</text>
        <dbReference type="Rhea" id="RHEA:17313"/>
        <dbReference type="Rhea" id="RHEA-COMP:9665"/>
        <dbReference type="Rhea" id="RHEA-COMP:9689"/>
        <dbReference type="ChEBI" id="CHEBI:15378"/>
        <dbReference type="ChEBI" id="CHEBI:30616"/>
        <dbReference type="ChEBI" id="CHEBI:33019"/>
        <dbReference type="ChEBI" id="CHEBI:57595"/>
        <dbReference type="ChEBI" id="CHEBI:78442"/>
        <dbReference type="ChEBI" id="CHEBI:78527"/>
        <dbReference type="ChEBI" id="CHEBI:456215"/>
        <dbReference type="EC" id="6.1.1.21"/>
    </reaction>
</comment>
<evidence type="ECO:0000313" key="13">
    <source>
        <dbReference type="EMBL" id="EMD82537.1"/>
    </source>
</evidence>
<keyword evidence="3 10" id="KW-0963">Cytoplasm</keyword>
<gene>
    <name evidence="10" type="primary">hisS</name>
    <name evidence="13" type="ORF">C725_2258</name>
</gene>
<comment type="caution">
    <text evidence="13">The sequence shown here is derived from an EMBL/GenBank/DDBJ whole genome shotgun (WGS) entry which is preliminary data.</text>
</comment>
<dbReference type="Pfam" id="PF13393">
    <property type="entry name" value="tRNA-synt_His"/>
    <property type="match status" value="2"/>
</dbReference>
<dbReference type="PROSITE" id="PS50862">
    <property type="entry name" value="AA_TRNA_LIGASE_II"/>
    <property type="match status" value="1"/>
</dbReference>
<keyword evidence="5 10" id="KW-0547">Nucleotide-binding</keyword>
<feature type="binding site" evidence="11">
    <location>
        <position position="139"/>
    </location>
    <ligand>
        <name>L-histidine</name>
        <dbReference type="ChEBI" id="CHEBI:57595"/>
    </ligand>
</feature>
<dbReference type="InterPro" id="IPR004154">
    <property type="entry name" value="Anticodon-bd"/>
</dbReference>
<dbReference type="Gene3D" id="3.40.50.800">
    <property type="entry name" value="Anticodon-binding domain"/>
    <property type="match status" value="1"/>
</dbReference>
<organism evidence="13 14">
    <name type="scientific">Pacificimonas flava</name>
    <dbReference type="NCBI Taxonomy" id="1234595"/>
    <lineage>
        <taxon>Bacteria</taxon>
        <taxon>Pseudomonadati</taxon>
        <taxon>Pseudomonadota</taxon>
        <taxon>Alphaproteobacteria</taxon>
        <taxon>Sphingomonadales</taxon>
        <taxon>Sphingosinicellaceae</taxon>
        <taxon>Pacificimonas</taxon>
    </lineage>
</organism>
<evidence type="ECO:0000256" key="11">
    <source>
        <dbReference type="PIRSR" id="PIRSR001549-1"/>
    </source>
</evidence>
<feature type="binding site" evidence="11">
    <location>
        <position position="157"/>
    </location>
    <ligand>
        <name>L-histidine</name>
        <dbReference type="ChEBI" id="CHEBI:57595"/>
    </ligand>
</feature>
<evidence type="ECO:0000259" key="12">
    <source>
        <dbReference type="PROSITE" id="PS50862"/>
    </source>
</evidence>
<reference evidence="13 14" key="1">
    <citation type="journal article" date="2013" name="Genome Announc.">
        <title>Draft Genome Sequence of Strain JLT2015T, Belonging to the Family Sphingomonadaceae of the Alphaproteobacteria.</title>
        <authorList>
            <person name="Tang K."/>
            <person name="Liu K."/>
            <person name="Li S."/>
            <person name="Jiao N."/>
        </authorList>
    </citation>
    <scope>NUCLEOTIDE SEQUENCE [LARGE SCALE GENOMIC DNA]</scope>
    <source>
        <strain evidence="13 14">JLT2015</strain>
    </source>
</reference>
<comment type="subcellular location">
    <subcellularLocation>
        <location evidence="10">Cytoplasm</location>
    </subcellularLocation>
</comment>
<dbReference type="InterPro" id="IPR033656">
    <property type="entry name" value="HisRS_anticodon"/>
</dbReference>
<dbReference type="InterPro" id="IPR036621">
    <property type="entry name" value="Anticodon-bd_dom_sf"/>
</dbReference>
<dbReference type="GO" id="GO:0004821">
    <property type="term" value="F:histidine-tRNA ligase activity"/>
    <property type="evidence" value="ECO:0007669"/>
    <property type="project" value="UniProtKB-UniRule"/>
</dbReference>
<comment type="similarity">
    <text evidence="1 10">Belongs to the class-II aminoacyl-tRNA synthetase family.</text>
</comment>
<dbReference type="GO" id="GO:0005524">
    <property type="term" value="F:ATP binding"/>
    <property type="evidence" value="ECO:0007669"/>
    <property type="project" value="UniProtKB-UniRule"/>
</dbReference>